<gene>
    <name evidence="2" type="ORF">CORMATOL_00421</name>
</gene>
<evidence type="ECO:0000313" key="3">
    <source>
        <dbReference type="Proteomes" id="UP000006247"/>
    </source>
</evidence>
<evidence type="ECO:0000313" key="2">
    <source>
        <dbReference type="EMBL" id="EEG28012.1"/>
    </source>
</evidence>
<protein>
    <submittedName>
        <fullName evidence="2">Uncharacterized protein</fullName>
    </submittedName>
</protein>
<keyword evidence="1" id="KW-1133">Transmembrane helix</keyword>
<feature type="transmembrane region" description="Helical" evidence="1">
    <location>
        <begin position="26"/>
        <end position="52"/>
    </location>
</feature>
<sequence>MASLPFLLVDARTPQSPHDLPLNNGLCLSCAYCFVGIFRHMGVILGLLFWAVEVCFIY</sequence>
<accession>C0E0C1</accession>
<name>C0E0C1_9CORY</name>
<comment type="caution">
    <text evidence="2">The sequence shown here is derived from an EMBL/GenBank/DDBJ whole genome shotgun (WGS) entry which is preliminary data.</text>
</comment>
<reference evidence="2 3" key="1">
    <citation type="submission" date="2009-01" db="EMBL/GenBank/DDBJ databases">
        <authorList>
            <person name="Fulton L."/>
            <person name="Clifton S."/>
            <person name="Chinwalla A.T."/>
            <person name="Mitreva M."/>
            <person name="Sodergren E."/>
            <person name="Weinstock G."/>
            <person name="Clifton S."/>
            <person name="Dooling D.J."/>
            <person name="Fulton B."/>
            <person name="Minx P."/>
            <person name="Pepin K.H."/>
            <person name="Johnson M."/>
            <person name="Bhonagiri V."/>
            <person name="Nash W.E."/>
            <person name="Mardis E.R."/>
            <person name="Wilson R.K."/>
        </authorList>
    </citation>
    <scope>NUCLEOTIDE SEQUENCE [LARGE SCALE GENOMIC DNA]</scope>
    <source>
        <strain evidence="2 3">ATCC 33806</strain>
    </source>
</reference>
<keyword evidence="1" id="KW-0472">Membrane</keyword>
<proteinExistence type="predicted"/>
<organism evidence="2 3">
    <name type="scientific">Corynebacterium matruchotii ATCC 33806</name>
    <dbReference type="NCBI Taxonomy" id="566549"/>
    <lineage>
        <taxon>Bacteria</taxon>
        <taxon>Bacillati</taxon>
        <taxon>Actinomycetota</taxon>
        <taxon>Actinomycetes</taxon>
        <taxon>Mycobacteriales</taxon>
        <taxon>Corynebacteriaceae</taxon>
        <taxon>Corynebacterium</taxon>
    </lineage>
</organism>
<dbReference type="HOGENOM" id="CLU_2971757_0_0_11"/>
<keyword evidence="1" id="KW-0812">Transmembrane</keyword>
<dbReference type="Proteomes" id="UP000006247">
    <property type="component" value="Unassembled WGS sequence"/>
</dbReference>
<dbReference type="EMBL" id="ACEB01000004">
    <property type="protein sequence ID" value="EEG28012.1"/>
    <property type="molecule type" value="Genomic_DNA"/>
</dbReference>
<dbReference type="AlphaFoldDB" id="C0E0C1"/>
<evidence type="ECO:0000256" key="1">
    <source>
        <dbReference type="SAM" id="Phobius"/>
    </source>
</evidence>